<organism evidence="2 3">
    <name type="scientific">Lepraria finkii</name>
    <dbReference type="NCBI Taxonomy" id="1340010"/>
    <lineage>
        <taxon>Eukaryota</taxon>
        <taxon>Fungi</taxon>
        <taxon>Dikarya</taxon>
        <taxon>Ascomycota</taxon>
        <taxon>Pezizomycotina</taxon>
        <taxon>Lecanoromycetes</taxon>
        <taxon>OSLEUM clade</taxon>
        <taxon>Lecanoromycetidae</taxon>
        <taxon>Lecanorales</taxon>
        <taxon>Lecanorineae</taxon>
        <taxon>Stereocaulaceae</taxon>
        <taxon>Lepraria</taxon>
    </lineage>
</organism>
<sequence>MKYVDLEIVRPGYILSGFTAWTPREQRWGMFMPDDKIEVQELEFFLGNNGGLQALLTGICNVLSELPQLRRISLSWHPLDMLMELASPPRHKIPTLLRPLKIVRRARPGLIINMPVDSPISTTDLAEQQKDSGCETTHRLREH</sequence>
<evidence type="ECO:0000256" key="1">
    <source>
        <dbReference type="SAM" id="MobiDB-lite"/>
    </source>
</evidence>
<proteinExistence type="predicted"/>
<evidence type="ECO:0000313" key="2">
    <source>
        <dbReference type="EMBL" id="KAL2049404.1"/>
    </source>
</evidence>
<dbReference type="EMBL" id="JBHFEH010000064">
    <property type="protein sequence ID" value="KAL2049404.1"/>
    <property type="molecule type" value="Genomic_DNA"/>
</dbReference>
<gene>
    <name evidence="2" type="ORF">ABVK25_010308</name>
</gene>
<evidence type="ECO:0000313" key="3">
    <source>
        <dbReference type="Proteomes" id="UP001590951"/>
    </source>
</evidence>
<feature type="region of interest" description="Disordered" evidence="1">
    <location>
        <begin position="121"/>
        <end position="143"/>
    </location>
</feature>
<accession>A0ABR4AV24</accession>
<dbReference type="Proteomes" id="UP001590951">
    <property type="component" value="Unassembled WGS sequence"/>
</dbReference>
<feature type="compositionally biased region" description="Basic and acidic residues" evidence="1">
    <location>
        <begin position="127"/>
        <end position="143"/>
    </location>
</feature>
<protein>
    <submittedName>
        <fullName evidence="2">Uncharacterized protein</fullName>
    </submittedName>
</protein>
<keyword evidence="3" id="KW-1185">Reference proteome</keyword>
<comment type="caution">
    <text evidence="2">The sequence shown here is derived from an EMBL/GenBank/DDBJ whole genome shotgun (WGS) entry which is preliminary data.</text>
</comment>
<reference evidence="2 3" key="1">
    <citation type="submission" date="2024-09" db="EMBL/GenBank/DDBJ databases">
        <title>Rethinking Asexuality: The Enigmatic Case of Functional Sexual Genes in Lepraria (Stereocaulaceae).</title>
        <authorList>
            <person name="Doellman M."/>
            <person name="Sun Y."/>
            <person name="Barcenas-Pena A."/>
            <person name="Lumbsch H.T."/>
            <person name="Grewe F."/>
        </authorList>
    </citation>
    <scope>NUCLEOTIDE SEQUENCE [LARGE SCALE GENOMIC DNA]</scope>
    <source>
        <strain evidence="2 3">Grewe 0041</strain>
    </source>
</reference>
<name>A0ABR4AV24_9LECA</name>